<dbReference type="PROSITE" id="PS50850">
    <property type="entry name" value="MFS"/>
    <property type="match status" value="1"/>
</dbReference>
<feature type="compositionally biased region" description="Polar residues" evidence="8">
    <location>
        <begin position="21"/>
        <end position="37"/>
    </location>
</feature>
<dbReference type="Proteomes" id="UP001165378">
    <property type="component" value="Unassembled WGS sequence"/>
</dbReference>
<comment type="caution">
    <text evidence="11">The sequence shown here is derived from an EMBL/GenBank/DDBJ whole genome shotgun (WGS) entry which is preliminary data.</text>
</comment>
<feature type="transmembrane region" description="Helical" evidence="9">
    <location>
        <begin position="344"/>
        <end position="363"/>
    </location>
</feature>
<evidence type="ECO:0000313" key="12">
    <source>
        <dbReference type="Proteomes" id="UP001165378"/>
    </source>
</evidence>
<dbReference type="Gene3D" id="1.20.1720.10">
    <property type="entry name" value="Multidrug resistance protein D"/>
    <property type="match status" value="1"/>
</dbReference>
<dbReference type="InterPro" id="IPR036259">
    <property type="entry name" value="MFS_trans_sf"/>
</dbReference>
<proteinExistence type="predicted"/>
<feature type="compositionally biased region" description="Low complexity" evidence="8">
    <location>
        <begin position="1"/>
        <end position="20"/>
    </location>
</feature>
<feature type="transmembrane region" description="Helical" evidence="9">
    <location>
        <begin position="245"/>
        <end position="265"/>
    </location>
</feature>
<feature type="transmembrane region" description="Helical" evidence="9">
    <location>
        <begin position="91"/>
        <end position="111"/>
    </location>
</feature>
<dbReference type="GO" id="GO:0005886">
    <property type="term" value="C:plasma membrane"/>
    <property type="evidence" value="ECO:0007669"/>
    <property type="project" value="UniProtKB-SubCell"/>
</dbReference>
<feature type="transmembrane region" description="Helical" evidence="9">
    <location>
        <begin position="375"/>
        <end position="395"/>
    </location>
</feature>
<evidence type="ECO:0000313" key="11">
    <source>
        <dbReference type="EMBL" id="MCF2526058.1"/>
    </source>
</evidence>
<dbReference type="Pfam" id="PF07690">
    <property type="entry name" value="MFS_1"/>
    <property type="match status" value="1"/>
</dbReference>
<dbReference type="InterPro" id="IPR020846">
    <property type="entry name" value="MFS_dom"/>
</dbReference>
<dbReference type="CDD" id="cd17321">
    <property type="entry name" value="MFS_MMR_MDR_like"/>
    <property type="match status" value="1"/>
</dbReference>
<dbReference type="PANTHER" id="PTHR42718">
    <property type="entry name" value="MAJOR FACILITATOR SUPERFAMILY MULTIDRUG TRANSPORTER MFSC"/>
    <property type="match status" value="1"/>
</dbReference>
<dbReference type="Gene3D" id="1.20.1250.20">
    <property type="entry name" value="MFS general substrate transporter like domains"/>
    <property type="match status" value="1"/>
</dbReference>
<dbReference type="PANTHER" id="PTHR42718:SF46">
    <property type="entry name" value="BLR6921 PROTEIN"/>
    <property type="match status" value="1"/>
</dbReference>
<dbReference type="EMBL" id="JAKFHA010000001">
    <property type="protein sequence ID" value="MCF2526058.1"/>
    <property type="molecule type" value="Genomic_DNA"/>
</dbReference>
<organism evidence="11 12">
    <name type="scientific">Yinghuangia soli</name>
    <dbReference type="NCBI Taxonomy" id="2908204"/>
    <lineage>
        <taxon>Bacteria</taxon>
        <taxon>Bacillati</taxon>
        <taxon>Actinomycetota</taxon>
        <taxon>Actinomycetes</taxon>
        <taxon>Kitasatosporales</taxon>
        <taxon>Streptomycetaceae</taxon>
        <taxon>Yinghuangia</taxon>
    </lineage>
</organism>
<feature type="transmembrane region" description="Helical" evidence="9">
    <location>
        <begin position="210"/>
        <end position="233"/>
    </location>
</feature>
<evidence type="ECO:0000256" key="7">
    <source>
        <dbReference type="ARBA" id="ARBA00023251"/>
    </source>
</evidence>
<feature type="transmembrane region" description="Helical" evidence="9">
    <location>
        <begin position="55"/>
        <end position="79"/>
    </location>
</feature>
<dbReference type="InterPro" id="IPR011701">
    <property type="entry name" value="MFS"/>
</dbReference>
<feature type="transmembrane region" description="Helical" evidence="9">
    <location>
        <begin position="485"/>
        <end position="504"/>
    </location>
</feature>
<evidence type="ECO:0000256" key="8">
    <source>
        <dbReference type="SAM" id="MobiDB-lite"/>
    </source>
</evidence>
<evidence type="ECO:0000256" key="6">
    <source>
        <dbReference type="ARBA" id="ARBA00023136"/>
    </source>
</evidence>
<dbReference type="SUPFAM" id="SSF103473">
    <property type="entry name" value="MFS general substrate transporter"/>
    <property type="match status" value="2"/>
</dbReference>
<feature type="domain" description="Major facilitator superfamily (MFS) profile" evidence="10">
    <location>
        <begin position="57"/>
        <end position="509"/>
    </location>
</feature>
<feature type="transmembrane region" description="Helical" evidence="9">
    <location>
        <begin position="271"/>
        <end position="292"/>
    </location>
</feature>
<dbReference type="PRINTS" id="PR01036">
    <property type="entry name" value="TCRTETB"/>
</dbReference>
<dbReference type="RefSeq" id="WP_235050118.1">
    <property type="nucleotide sequence ID" value="NZ_JAKFHA010000001.1"/>
</dbReference>
<feature type="transmembrane region" description="Helical" evidence="9">
    <location>
        <begin position="185"/>
        <end position="204"/>
    </location>
</feature>
<sequence length="510" mass="50298">MTSSSPVPAAASGADPAVRSNSGSSADALTNSPSDSPIGSAPGVAASASRSRGTWLILVLACACQFMVILDASIVNVALPSVRSELGFTATGLAWVVNGYLLSFAGFMLVGGRAADLFGHRRMLVAGLAVFSAASLAGGLADTPGLLVGARIVQGVGAAVMAPATLAVLNTAFGEGPERARAFGAWAAAGGVGGMAGALAGGALTTGLSWRWVFLINVPIGAVLIAVALAALSGARPARTSSLDLLGASTGTAGLAALICGVMQGTDHGWTSAYVLAPIAAGLLLLVGFLAVEARFAARPMLPLRLFGLRGVAVGNVMLLLFGGIAIAMWYFTSLFLQNVLGYSALRAGLGQTPAAVAFMLVAGRSAALLPRTGVRPLVLSGAACFVAGFGWLSFADAGSSYFADILGPTLLIAAGIGLTFPTLMAVATAEVPDGDAGTAGGLANTASQVGSSLGLAALATAAAARADRESLADTPSALALGYDLVFLVAAALALAIAAASLLLPGKTGD</sequence>
<comment type="subcellular location">
    <subcellularLocation>
        <location evidence="1">Cell membrane</location>
        <topology evidence="1">Multi-pass membrane protein</topology>
    </subcellularLocation>
</comment>
<gene>
    <name evidence="11" type="ORF">LZ495_02310</name>
</gene>
<evidence type="ECO:0000256" key="1">
    <source>
        <dbReference type="ARBA" id="ARBA00004651"/>
    </source>
</evidence>
<keyword evidence="2" id="KW-0813">Transport</keyword>
<reference evidence="11" key="1">
    <citation type="submission" date="2022-01" db="EMBL/GenBank/DDBJ databases">
        <title>Genome-Based Taxonomic Classification of the Phylum Actinobacteria.</title>
        <authorList>
            <person name="Gao Y."/>
        </authorList>
    </citation>
    <scope>NUCLEOTIDE SEQUENCE</scope>
    <source>
        <strain evidence="11">KLBMP 8922</strain>
    </source>
</reference>
<evidence type="ECO:0000256" key="3">
    <source>
        <dbReference type="ARBA" id="ARBA00022475"/>
    </source>
</evidence>
<evidence type="ECO:0000256" key="2">
    <source>
        <dbReference type="ARBA" id="ARBA00022448"/>
    </source>
</evidence>
<feature type="region of interest" description="Disordered" evidence="8">
    <location>
        <begin position="1"/>
        <end position="43"/>
    </location>
</feature>
<evidence type="ECO:0000259" key="10">
    <source>
        <dbReference type="PROSITE" id="PS50850"/>
    </source>
</evidence>
<feature type="transmembrane region" description="Helical" evidence="9">
    <location>
        <begin position="442"/>
        <end position="465"/>
    </location>
</feature>
<feature type="transmembrane region" description="Helical" evidence="9">
    <location>
        <begin position="313"/>
        <end position="332"/>
    </location>
</feature>
<feature type="transmembrane region" description="Helical" evidence="9">
    <location>
        <begin position="123"/>
        <end position="140"/>
    </location>
</feature>
<keyword evidence="6 9" id="KW-0472">Membrane</keyword>
<keyword evidence="5 9" id="KW-1133">Transmembrane helix</keyword>
<dbReference type="GO" id="GO:0022857">
    <property type="term" value="F:transmembrane transporter activity"/>
    <property type="evidence" value="ECO:0007669"/>
    <property type="project" value="InterPro"/>
</dbReference>
<accession>A0AA41PUE3</accession>
<dbReference type="AlphaFoldDB" id="A0AA41PUE3"/>
<evidence type="ECO:0000256" key="9">
    <source>
        <dbReference type="SAM" id="Phobius"/>
    </source>
</evidence>
<evidence type="ECO:0000256" key="4">
    <source>
        <dbReference type="ARBA" id="ARBA00022692"/>
    </source>
</evidence>
<evidence type="ECO:0000256" key="5">
    <source>
        <dbReference type="ARBA" id="ARBA00022989"/>
    </source>
</evidence>
<feature type="transmembrane region" description="Helical" evidence="9">
    <location>
        <begin position="152"/>
        <end position="173"/>
    </location>
</feature>
<protein>
    <submittedName>
        <fullName evidence="11">MFS transporter</fullName>
    </submittedName>
</protein>
<keyword evidence="4 9" id="KW-0812">Transmembrane</keyword>
<keyword evidence="7" id="KW-0046">Antibiotic resistance</keyword>
<name>A0AA41PUE3_9ACTN</name>
<dbReference type="GO" id="GO:0046677">
    <property type="term" value="P:response to antibiotic"/>
    <property type="evidence" value="ECO:0007669"/>
    <property type="project" value="UniProtKB-KW"/>
</dbReference>
<keyword evidence="3" id="KW-1003">Cell membrane</keyword>
<keyword evidence="12" id="KW-1185">Reference proteome</keyword>
<feature type="transmembrane region" description="Helical" evidence="9">
    <location>
        <begin position="407"/>
        <end position="430"/>
    </location>
</feature>